<organism evidence="1 2">
    <name type="scientific">Platanthera guangdongensis</name>
    <dbReference type="NCBI Taxonomy" id="2320717"/>
    <lineage>
        <taxon>Eukaryota</taxon>
        <taxon>Viridiplantae</taxon>
        <taxon>Streptophyta</taxon>
        <taxon>Embryophyta</taxon>
        <taxon>Tracheophyta</taxon>
        <taxon>Spermatophyta</taxon>
        <taxon>Magnoliopsida</taxon>
        <taxon>Liliopsida</taxon>
        <taxon>Asparagales</taxon>
        <taxon>Orchidaceae</taxon>
        <taxon>Orchidoideae</taxon>
        <taxon>Orchideae</taxon>
        <taxon>Orchidinae</taxon>
        <taxon>Platanthera</taxon>
    </lineage>
</organism>
<evidence type="ECO:0000313" key="2">
    <source>
        <dbReference type="Proteomes" id="UP001412067"/>
    </source>
</evidence>
<protein>
    <submittedName>
        <fullName evidence="1">Uncharacterized protein</fullName>
    </submittedName>
</protein>
<gene>
    <name evidence="1" type="ORF">KSP40_PGU007579</name>
</gene>
<evidence type="ECO:0000313" key="1">
    <source>
        <dbReference type="EMBL" id="KAK8942060.1"/>
    </source>
</evidence>
<comment type="caution">
    <text evidence="1">The sequence shown here is derived from an EMBL/GenBank/DDBJ whole genome shotgun (WGS) entry which is preliminary data.</text>
</comment>
<name>A0ABR2LJN2_9ASPA</name>
<accession>A0ABR2LJN2</accession>
<reference evidence="1 2" key="1">
    <citation type="journal article" date="2022" name="Nat. Plants">
        <title>Genomes of leafy and leafless Platanthera orchids illuminate the evolution of mycoheterotrophy.</title>
        <authorList>
            <person name="Li M.H."/>
            <person name="Liu K.W."/>
            <person name="Li Z."/>
            <person name="Lu H.C."/>
            <person name="Ye Q.L."/>
            <person name="Zhang D."/>
            <person name="Wang J.Y."/>
            <person name="Li Y.F."/>
            <person name="Zhong Z.M."/>
            <person name="Liu X."/>
            <person name="Yu X."/>
            <person name="Liu D.K."/>
            <person name="Tu X.D."/>
            <person name="Liu B."/>
            <person name="Hao Y."/>
            <person name="Liao X.Y."/>
            <person name="Jiang Y.T."/>
            <person name="Sun W.H."/>
            <person name="Chen J."/>
            <person name="Chen Y.Q."/>
            <person name="Ai Y."/>
            <person name="Zhai J.W."/>
            <person name="Wu S.S."/>
            <person name="Zhou Z."/>
            <person name="Hsiao Y.Y."/>
            <person name="Wu W.L."/>
            <person name="Chen Y.Y."/>
            <person name="Lin Y.F."/>
            <person name="Hsu J.L."/>
            <person name="Li C.Y."/>
            <person name="Wang Z.W."/>
            <person name="Zhao X."/>
            <person name="Zhong W.Y."/>
            <person name="Ma X.K."/>
            <person name="Ma L."/>
            <person name="Huang J."/>
            <person name="Chen G.Z."/>
            <person name="Huang M.Z."/>
            <person name="Huang L."/>
            <person name="Peng D.H."/>
            <person name="Luo Y.B."/>
            <person name="Zou S.Q."/>
            <person name="Chen S.P."/>
            <person name="Lan S."/>
            <person name="Tsai W.C."/>
            <person name="Van de Peer Y."/>
            <person name="Liu Z.J."/>
        </authorList>
    </citation>
    <scope>NUCLEOTIDE SEQUENCE [LARGE SCALE GENOMIC DNA]</scope>
    <source>
        <strain evidence="1">Lor288</strain>
    </source>
</reference>
<keyword evidence="2" id="KW-1185">Reference proteome</keyword>
<sequence>MGSFPFTYLGIPIFCGHGKPTYFEPLWLENTHLLQVGRLGFYIRGRLALIKPTLMS</sequence>
<proteinExistence type="predicted"/>
<dbReference type="Proteomes" id="UP001412067">
    <property type="component" value="Unassembled WGS sequence"/>
</dbReference>
<dbReference type="EMBL" id="JBBWWR010000019">
    <property type="protein sequence ID" value="KAK8942060.1"/>
    <property type="molecule type" value="Genomic_DNA"/>
</dbReference>